<accession>A0AAU9KUE7</accession>
<dbReference type="Proteomes" id="UP001158986">
    <property type="component" value="Unassembled WGS sequence"/>
</dbReference>
<proteinExistence type="predicted"/>
<dbReference type="Proteomes" id="UP001160483">
    <property type="component" value="Unassembled WGS sequence"/>
</dbReference>
<sequence length="135" mass="15154">MTLKASVLNGNVVGMEELVSNRQGCLIIRGLIKTKLEDFTVREISVTGKVLDFNDKSDLLPTESEYDGVLKKLEARQQKEKKSRILFDEPADGWRRALTELIGSKSFVGVEDVAIGHKEDIYIASPVESQKRVYL</sequence>
<organism evidence="1 4">
    <name type="scientific">Peronospora belbahrii</name>
    <dbReference type="NCBI Taxonomy" id="622444"/>
    <lineage>
        <taxon>Eukaryota</taxon>
        <taxon>Sar</taxon>
        <taxon>Stramenopiles</taxon>
        <taxon>Oomycota</taxon>
        <taxon>Peronosporomycetes</taxon>
        <taxon>Peronosporales</taxon>
        <taxon>Peronosporaceae</taxon>
        <taxon>Peronospora</taxon>
    </lineage>
</organism>
<evidence type="ECO:0000313" key="3">
    <source>
        <dbReference type="Proteomes" id="UP001158986"/>
    </source>
</evidence>
<reference evidence="1 3" key="1">
    <citation type="submission" date="2021-11" db="EMBL/GenBank/DDBJ databases">
        <authorList>
            <person name="Islam A."/>
            <person name="Islam S."/>
            <person name="Flora M.S."/>
            <person name="Rahman M."/>
            <person name="Ziaur R.M."/>
            <person name="Epstein J.H."/>
            <person name="Hassan M."/>
            <person name="Klassen M."/>
            <person name="Woodard K."/>
            <person name="Webb A."/>
            <person name="Webby R.J."/>
            <person name="El Zowalaty M.E."/>
        </authorList>
    </citation>
    <scope>NUCLEOTIDE SEQUENCE</scope>
    <source>
        <strain evidence="2">Pbs1</strain>
        <strain evidence="1">Pbs3</strain>
    </source>
</reference>
<evidence type="ECO:0000313" key="2">
    <source>
        <dbReference type="EMBL" id="CAH0518411.1"/>
    </source>
</evidence>
<gene>
    <name evidence="2" type="ORF">PBS001_LOCUS4984</name>
    <name evidence="1" type="ORF">PBS003_LOCUS2648</name>
</gene>
<comment type="caution">
    <text evidence="1">The sequence shown here is derived from an EMBL/GenBank/DDBJ whole genome shotgun (WGS) entry which is preliminary data.</text>
</comment>
<evidence type="ECO:0000313" key="1">
    <source>
        <dbReference type="EMBL" id="CAH0475839.1"/>
    </source>
</evidence>
<dbReference type="AlphaFoldDB" id="A0AAU9KUE7"/>
<dbReference type="EMBL" id="CAKKTJ010000131">
    <property type="protein sequence ID" value="CAH0475839.1"/>
    <property type="molecule type" value="Genomic_DNA"/>
</dbReference>
<dbReference type="EMBL" id="CAKLCB010000262">
    <property type="protein sequence ID" value="CAH0518411.1"/>
    <property type="molecule type" value="Genomic_DNA"/>
</dbReference>
<protein>
    <submittedName>
        <fullName evidence="1">Uncharacterized protein</fullName>
    </submittedName>
</protein>
<evidence type="ECO:0000313" key="4">
    <source>
        <dbReference type="Proteomes" id="UP001160483"/>
    </source>
</evidence>
<keyword evidence="3" id="KW-1185">Reference proteome</keyword>
<name>A0AAU9KUE7_9STRA</name>